<dbReference type="Proteomes" id="UP000030671">
    <property type="component" value="Unassembled WGS sequence"/>
</dbReference>
<dbReference type="EMBL" id="KI925460">
    <property type="protein sequence ID" value="ETW80210.1"/>
    <property type="molecule type" value="Genomic_DNA"/>
</dbReference>
<keyword evidence="3" id="KW-1185">Reference proteome</keyword>
<keyword evidence="1" id="KW-0175">Coiled coil</keyword>
<sequence length="541" mass="62174">MHVSTAIAFALDLVPRSSPPSPPLTSHIMRSAKSMGKKKVQQLDDSILANLDAGEVILDEHRTNEKQAEEALLGYAKFPLFGRNSVSLHFGRWNTRPVSPDMVRKLKESMQKQGVRWWAFPMPIAIKREWIDVGELATTQDAGANLPLLVLTKAGRDQVMEGLGGRHRRSAVESLMHDIQEELAKLERQIERTKNVEMAVELTSQKDKLQKELDGLEYWGGQFYDIDKVTASESLAEFLSRNEDLPKMKETVEEGLVLDYVKLLEAQKKDWELRSTSEVNFTKVLDDILMRHPSSDRKHILFRRPVIRNFLLIIYSLPYFRSFKMLKVSWMREHLVQVHGNMFMSLVKEALEDLTDIVQICEFETTFDEVVSWDHFTNEQNHLEQDPTDVAEFQGWLYSLKPPRKHCVACELSMLTEGLLQEIDRIYVEELRASSSEIYTIQQVRSDAWDRYRNRVCDAIRSAWKAIPSDETNRGLVATHGVAKARWILTPWAKDACIFPLMTQSVIEDLHKELQLVPNALQEVSTYSSFSSGKHDESVCD</sequence>
<protein>
    <submittedName>
        <fullName evidence="2">Uncharacterized protein</fullName>
    </submittedName>
</protein>
<feature type="coiled-coil region" evidence="1">
    <location>
        <begin position="169"/>
        <end position="203"/>
    </location>
</feature>
<dbReference type="KEGG" id="hir:HETIRDRAFT_419772"/>
<dbReference type="RefSeq" id="XP_009548718.1">
    <property type="nucleotide sequence ID" value="XM_009550423.1"/>
</dbReference>
<accession>W4K4D9</accession>
<gene>
    <name evidence="2" type="ORF">HETIRDRAFT_419772</name>
</gene>
<dbReference type="AlphaFoldDB" id="W4K4D9"/>
<evidence type="ECO:0000313" key="3">
    <source>
        <dbReference type="Proteomes" id="UP000030671"/>
    </source>
</evidence>
<name>W4K4D9_HETIT</name>
<dbReference type="GeneID" id="20673598"/>
<evidence type="ECO:0000313" key="2">
    <source>
        <dbReference type="EMBL" id="ETW80210.1"/>
    </source>
</evidence>
<dbReference type="InParanoid" id="W4K4D9"/>
<proteinExistence type="predicted"/>
<organism evidence="2 3">
    <name type="scientific">Heterobasidion irregulare (strain TC 32-1)</name>
    <dbReference type="NCBI Taxonomy" id="747525"/>
    <lineage>
        <taxon>Eukaryota</taxon>
        <taxon>Fungi</taxon>
        <taxon>Dikarya</taxon>
        <taxon>Basidiomycota</taxon>
        <taxon>Agaricomycotina</taxon>
        <taxon>Agaricomycetes</taxon>
        <taxon>Russulales</taxon>
        <taxon>Bondarzewiaceae</taxon>
        <taxon>Heterobasidion</taxon>
        <taxon>Heterobasidion annosum species complex</taxon>
    </lineage>
</organism>
<dbReference type="HOGENOM" id="CLU_503480_0_0_1"/>
<reference evidence="2 3" key="1">
    <citation type="journal article" date="2012" name="New Phytol.">
        <title>Insight into trade-off between wood decay and parasitism from the genome of a fungal forest pathogen.</title>
        <authorList>
            <person name="Olson A."/>
            <person name="Aerts A."/>
            <person name="Asiegbu F."/>
            <person name="Belbahri L."/>
            <person name="Bouzid O."/>
            <person name="Broberg A."/>
            <person name="Canback B."/>
            <person name="Coutinho P.M."/>
            <person name="Cullen D."/>
            <person name="Dalman K."/>
            <person name="Deflorio G."/>
            <person name="van Diepen L.T."/>
            <person name="Dunand C."/>
            <person name="Duplessis S."/>
            <person name="Durling M."/>
            <person name="Gonthier P."/>
            <person name="Grimwood J."/>
            <person name="Fossdal C.G."/>
            <person name="Hansson D."/>
            <person name="Henrissat B."/>
            <person name="Hietala A."/>
            <person name="Himmelstrand K."/>
            <person name="Hoffmeister D."/>
            <person name="Hogberg N."/>
            <person name="James T.Y."/>
            <person name="Karlsson M."/>
            <person name="Kohler A."/>
            <person name="Kues U."/>
            <person name="Lee Y.H."/>
            <person name="Lin Y.C."/>
            <person name="Lind M."/>
            <person name="Lindquist E."/>
            <person name="Lombard V."/>
            <person name="Lucas S."/>
            <person name="Lunden K."/>
            <person name="Morin E."/>
            <person name="Murat C."/>
            <person name="Park J."/>
            <person name="Raffaello T."/>
            <person name="Rouze P."/>
            <person name="Salamov A."/>
            <person name="Schmutz J."/>
            <person name="Solheim H."/>
            <person name="Stahlberg J."/>
            <person name="Velez H."/>
            <person name="de Vries R.P."/>
            <person name="Wiebenga A."/>
            <person name="Woodward S."/>
            <person name="Yakovlev I."/>
            <person name="Garbelotto M."/>
            <person name="Martin F."/>
            <person name="Grigoriev I.V."/>
            <person name="Stenlid J."/>
        </authorList>
    </citation>
    <scope>NUCLEOTIDE SEQUENCE [LARGE SCALE GENOMIC DNA]</scope>
    <source>
        <strain evidence="2 3">TC 32-1</strain>
    </source>
</reference>
<dbReference type="OrthoDB" id="2757153at2759"/>
<evidence type="ECO:0000256" key="1">
    <source>
        <dbReference type="SAM" id="Coils"/>
    </source>
</evidence>